<keyword evidence="12 18" id="KW-1133">Transmembrane helix</keyword>
<dbReference type="SFLD" id="SFLDG00002">
    <property type="entry name" value="C1.7:_P-type_atpase_like"/>
    <property type="match status" value="1"/>
</dbReference>
<dbReference type="SUPFAM" id="SSF81660">
    <property type="entry name" value="Metal cation-transporting ATPase, ATP-binding domain N"/>
    <property type="match status" value="1"/>
</dbReference>
<gene>
    <name evidence="21" type="ORF">EX30DRAFT_226190</name>
</gene>
<dbReference type="InterPro" id="IPR036412">
    <property type="entry name" value="HAD-like_sf"/>
</dbReference>
<dbReference type="CDD" id="cd02081">
    <property type="entry name" value="P-type_ATPase_Ca_PMCA-like"/>
    <property type="match status" value="1"/>
</dbReference>
<dbReference type="PRINTS" id="PR00119">
    <property type="entry name" value="CATATPASE"/>
</dbReference>
<feature type="compositionally biased region" description="Polar residues" evidence="19">
    <location>
        <begin position="1177"/>
        <end position="1201"/>
    </location>
</feature>
<keyword evidence="11" id="KW-1278">Translocase</keyword>
<evidence type="ECO:0000256" key="9">
    <source>
        <dbReference type="ARBA" id="ARBA00022840"/>
    </source>
</evidence>
<dbReference type="Pfam" id="PF00689">
    <property type="entry name" value="Cation_ATPase_C"/>
    <property type="match status" value="1"/>
</dbReference>
<feature type="compositionally biased region" description="Polar residues" evidence="19">
    <location>
        <begin position="37"/>
        <end position="50"/>
    </location>
</feature>
<dbReference type="Gene3D" id="3.40.1110.10">
    <property type="entry name" value="Calcium-transporting ATPase, cytoplasmic domain N"/>
    <property type="match status" value="1"/>
</dbReference>
<dbReference type="FunCoup" id="A0A4S2MJ57">
    <property type="interactions" value="436"/>
</dbReference>
<feature type="transmembrane region" description="Helical" evidence="18">
    <location>
        <begin position="1086"/>
        <end position="1108"/>
    </location>
</feature>
<dbReference type="SUPFAM" id="SSF56784">
    <property type="entry name" value="HAD-like"/>
    <property type="match status" value="1"/>
</dbReference>
<dbReference type="InterPro" id="IPR044492">
    <property type="entry name" value="P_typ_ATPase_HD_dom"/>
</dbReference>
<comment type="catalytic activity">
    <reaction evidence="16 18">
        <text>Ca(2+)(in) + ATP + H2O = Ca(2+)(out) + ADP + phosphate + H(+)</text>
        <dbReference type="Rhea" id="RHEA:18105"/>
        <dbReference type="ChEBI" id="CHEBI:15377"/>
        <dbReference type="ChEBI" id="CHEBI:15378"/>
        <dbReference type="ChEBI" id="CHEBI:29108"/>
        <dbReference type="ChEBI" id="CHEBI:30616"/>
        <dbReference type="ChEBI" id="CHEBI:43474"/>
        <dbReference type="ChEBI" id="CHEBI:456216"/>
        <dbReference type="EC" id="7.2.2.10"/>
    </reaction>
</comment>
<evidence type="ECO:0000256" key="1">
    <source>
        <dbReference type="ARBA" id="ARBA00004128"/>
    </source>
</evidence>
<feature type="compositionally biased region" description="Polar residues" evidence="19">
    <location>
        <begin position="1"/>
        <end position="14"/>
    </location>
</feature>
<dbReference type="OrthoDB" id="3352408at2759"/>
<accession>A0A4S2MJ57</accession>
<evidence type="ECO:0000256" key="8">
    <source>
        <dbReference type="ARBA" id="ARBA00022837"/>
    </source>
</evidence>
<feature type="region of interest" description="Disordered" evidence="19">
    <location>
        <begin position="1176"/>
        <end position="1201"/>
    </location>
</feature>
<dbReference type="SFLD" id="SFLDS00003">
    <property type="entry name" value="Haloacid_Dehalogenase"/>
    <property type="match status" value="1"/>
</dbReference>
<feature type="transmembrane region" description="Helical" evidence="18">
    <location>
        <begin position="210"/>
        <end position="227"/>
    </location>
</feature>
<dbReference type="FunFam" id="1.20.1110.10:FF:000039">
    <property type="entry name" value="Calcium-transporting ATPase"/>
    <property type="match status" value="1"/>
</dbReference>
<keyword evidence="13 18" id="KW-0406">Ion transport</keyword>
<evidence type="ECO:0000256" key="19">
    <source>
        <dbReference type="SAM" id="MobiDB-lite"/>
    </source>
</evidence>
<dbReference type="InterPro" id="IPR059000">
    <property type="entry name" value="ATPase_P-type_domA"/>
</dbReference>
<dbReference type="Pfam" id="PF08282">
    <property type="entry name" value="Hydrolase_3"/>
    <property type="match status" value="1"/>
</dbReference>
<dbReference type="EMBL" id="ML220164">
    <property type="protein sequence ID" value="TGZ76872.1"/>
    <property type="molecule type" value="Genomic_DNA"/>
</dbReference>
<evidence type="ECO:0000259" key="20">
    <source>
        <dbReference type="SMART" id="SM00831"/>
    </source>
</evidence>
<feature type="region of interest" description="Disordered" evidence="19">
    <location>
        <begin position="1220"/>
        <end position="1289"/>
    </location>
</feature>
<dbReference type="PANTHER" id="PTHR24093">
    <property type="entry name" value="CATION TRANSPORTING ATPASE"/>
    <property type="match status" value="1"/>
</dbReference>
<keyword evidence="7 18" id="KW-0547">Nucleotide-binding</keyword>
<keyword evidence="9 18" id="KW-0067">ATP-binding</keyword>
<dbReference type="SUPFAM" id="SSF81665">
    <property type="entry name" value="Calcium ATPase, transmembrane domain M"/>
    <property type="match status" value="1"/>
</dbReference>
<name>A0A4S2MJ57_9PEZI</name>
<evidence type="ECO:0000256" key="5">
    <source>
        <dbReference type="ARBA" id="ARBA00022692"/>
    </source>
</evidence>
<reference evidence="21 22" key="1">
    <citation type="submission" date="2019-04" db="EMBL/GenBank/DDBJ databases">
        <title>Comparative genomics and transcriptomics to analyze fruiting body development in filamentous ascomycetes.</title>
        <authorList>
            <consortium name="DOE Joint Genome Institute"/>
            <person name="Lutkenhaus R."/>
            <person name="Traeger S."/>
            <person name="Breuer J."/>
            <person name="Kuo A."/>
            <person name="Lipzen A."/>
            <person name="Pangilinan J."/>
            <person name="Dilworth D."/>
            <person name="Sandor L."/>
            <person name="Poggeler S."/>
            <person name="Barry K."/>
            <person name="Grigoriev I.V."/>
            <person name="Nowrousian M."/>
        </authorList>
    </citation>
    <scope>NUCLEOTIDE SEQUENCE [LARGE SCALE GENOMIC DNA]</scope>
    <source>
        <strain evidence="21 22">CBS 389.68</strain>
    </source>
</reference>
<comment type="subcellular location">
    <subcellularLocation>
        <location evidence="18">Membrane</location>
        <topology evidence="18">Multi-pass membrane protein</topology>
    </subcellularLocation>
    <subcellularLocation>
        <location evidence="1">Vacuole membrane</location>
        <topology evidence="1">Multi-pass membrane protein</topology>
    </subcellularLocation>
</comment>
<keyword evidence="8 18" id="KW-0106">Calcium</keyword>
<dbReference type="GO" id="GO:0005388">
    <property type="term" value="F:P-type calcium transporter activity"/>
    <property type="evidence" value="ECO:0007669"/>
    <property type="project" value="UniProtKB-EC"/>
</dbReference>
<evidence type="ECO:0000313" key="22">
    <source>
        <dbReference type="Proteomes" id="UP000298138"/>
    </source>
</evidence>
<protein>
    <recommendedName>
        <fullName evidence="18">Calcium-transporting ATPase</fullName>
        <ecNumber evidence="18">7.2.2.10</ecNumber>
    </recommendedName>
</protein>
<dbReference type="SFLD" id="SFLDF00027">
    <property type="entry name" value="p-type_atpase"/>
    <property type="match status" value="1"/>
</dbReference>
<dbReference type="EC" id="7.2.2.10" evidence="18"/>
<dbReference type="SUPFAM" id="SSF81653">
    <property type="entry name" value="Calcium ATPase, transduction domain A"/>
    <property type="match status" value="1"/>
</dbReference>
<keyword evidence="6" id="KW-0479">Metal-binding</keyword>
<dbReference type="GO" id="GO:0005886">
    <property type="term" value="C:plasma membrane"/>
    <property type="evidence" value="ECO:0007669"/>
    <property type="project" value="TreeGrafter"/>
</dbReference>
<feature type="transmembrane region" description="Helical" evidence="18">
    <location>
        <begin position="247"/>
        <end position="265"/>
    </location>
</feature>
<evidence type="ECO:0000256" key="13">
    <source>
        <dbReference type="ARBA" id="ARBA00023065"/>
    </source>
</evidence>
<evidence type="ECO:0000256" key="15">
    <source>
        <dbReference type="ARBA" id="ARBA00038148"/>
    </source>
</evidence>
<dbReference type="GO" id="GO:0005774">
    <property type="term" value="C:vacuolar membrane"/>
    <property type="evidence" value="ECO:0007669"/>
    <property type="project" value="UniProtKB-SubCell"/>
</dbReference>
<evidence type="ECO:0000256" key="16">
    <source>
        <dbReference type="ARBA" id="ARBA00048694"/>
    </source>
</evidence>
<proteinExistence type="inferred from homology"/>
<keyword evidence="4 18" id="KW-0109">Calcium transport</keyword>
<dbReference type="InterPro" id="IPR023299">
    <property type="entry name" value="ATPase_P-typ_cyto_dom_N"/>
</dbReference>
<comment type="function">
    <text evidence="17">This magnesium-dependent enzyme catalyzes the hydrolysis of ATP coupled with the transport of calcium. Transports the calcium to the vacuole and participates in the control of the cytosolic free calcium.</text>
</comment>
<dbReference type="GO" id="GO:0046872">
    <property type="term" value="F:metal ion binding"/>
    <property type="evidence" value="ECO:0007669"/>
    <property type="project" value="UniProtKB-KW"/>
</dbReference>
<evidence type="ECO:0000256" key="17">
    <source>
        <dbReference type="ARBA" id="ARBA00059328"/>
    </source>
</evidence>
<evidence type="ECO:0000256" key="14">
    <source>
        <dbReference type="ARBA" id="ARBA00023136"/>
    </source>
</evidence>
<dbReference type="InterPro" id="IPR018303">
    <property type="entry name" value="ATPase_P-typ_P_site"/>
</dbReference>
<dbReference type="Pfam" id="PF00690">
    <property type="entry name" value="Cation_ATPase_N"/>
    <property type="match status" value="1"/>
</dbReference>
<evidence type="ECO:0000256" key="2">
    <source>
        <dbReference type="ARBA" id="ARBA00022448"/>
    </source>
</evidence>
<keyword evidence="22" id="KW-1185">Reference proteome</keyword>
<dbReference type="InterPro" id="IPR023214">
    <property type="entry name" value="HAD_sf"/>
</dbReference>
<comment type="similarity">
    <text evidence="15 18">Belongs to the cation transport ATPase (P-type) (TC 3.A.3) family.</text>
</comment>
<dbReference type="InterPro" id="IPR006408">
    <property type="entry name" value="P-type_ATPase_IIB"/>
</dbReference>
<dbReference type="GO" id="GO:0016887">
    <property type="term" value="F:ATP hydrolysis activity"/>
    <property type="evidence" value="ECO:0007669"/>
    <property type="project" value="InterPro"/>
</dbReference>
<dbReference type="GO" id="GO:0005524">
    <property type="term" value="F:ATP binding"/>
    <property type="evidence" value="ECO:0007669"/>
    <property type="project" value="UniProtKB-KW"/>
</dbReference>
<dbReference type="InterPro" id="IPR001757">
    <property type="entry name" value="P_typ_ATPase"/>
</dbReference>
<feature type="transmembrane region" description="Helical" evidence="18">
    <location>
        <begin position="933"/>
        <end position="955"/>
    </location>
</feature>
<keyword evidence="5 18" id="KW-0812">Transmembrane</keyword>
<feature type="compositionally biased region" description="Basic and acidic residues" evidence="19">
    <location>
        <begin position="15"/>
        <end position="27"/>
    </location>
</feature>
<feature type="transmembrane region" description="Helical" evidence="18">
    <location>
        <begin position="1055"/>
        <end position="1080"/>
    </location>
</feature>
<feature type="compositionally biased region" description="Polar residues" evidence="19">
    <location>
        <begin position="1273"/>
        <end position="1283"/>
    </location>
</feature>
<dbReference type="InterPro" id="IPR008250">
    <property type="entry name" value="ATPase_P-typ_transduc_dom_A_sf"/>
</dbReference>
<evidence type="ECO:0000313" key="21">
    <source>
        <dbReference type="EMBL" id="TGZ76872.1"/>
    </source>
</evidence>
<evidence type="ECO:0000256" key="3">
    <source>
        <dbReference type="ARBA" id="ARBA00022554"/>
    </source>
</evidence>
<feature type="transmembrane region" description="Helical" evidence="18">
    <location>
        <begin position="415"/>
        <end position="436"/>
    </location>
</feature>
<dbReference type="FunFam" id="3.40.50.1000:FF:000018">
    <property type="entry name" value="Calcium-transporting ATPase"/>
    <property type="match status" value="1"/>
</dbReference>
<dbReference type="FunFam" id="3.40.1110.10:FF:000031">
    <property type="entry name" value="Calcium-transporting ATPase"/>
    <property type="match status" value="1"/>
</dbReference>
<dbReference type="InParanoid" id="A0A4S2MJ57"/>
<sequence length="1289" mass="140213">MSSDPKSPPTGGNNDRSRTPSFDDRPNPNKNLLAVPSSDSRGGSLDQQAPSDVVTLVPDHPSDEDANPLRPDPNNPEAFHVEDNRFAFTPGMLGRLLNPKSLAVFRALGGMDGLEKGLRTDRTSGLNLDEVSLDGQVTFEQATGHPDPNASIDIPVEKKENGVHVPHIGDGKHESSAFQDRLRVFGDNRLPEKKSKSLFELMWIAFKDKVLILLSCAAVISLALGIYQTVGVKHKDNTPKVEWVEGVAIVVAIVIVVCVGAGNDYQKERQFVRLNRKKEDRMVKVIRSGKSMEISVHDLLVGDVVHMEPGDMLPADGIFISGHNVKCDESSATGESDQMKKVPASEVMAQLEANAPGSHKLDPFIISGGKVLEGVGTYMVTSVGVHSSYGKIMMAFREESSATPLQMKLNDLAEAIAKLGGGSAAILFLVLFIRFLVQLKGDDSPASDKAQKFMRILITAITVVVVAVPEGLPLAVTLALAFATTRMLKDNNLVRVLRSCETMGNATTICSDKTGTLTQNRMTVVAGTIGADLRFDEKDNADVERDIHAEHEKPRESAVAKVIEILSPEYQDLLKQSIVQNSTAFEGEAGGTDTFIGSKTETALLMFARNYLGMGPVTQERVDSNIVQLIPFDSARKCMGVVIRRNGSYRLFIKGASEIVLRACTQIVVPGKEGISTTPLSEKVVEGITETINGYASRSLRTIGLLYRDFDTWPPKGAKTLPEDPAQAEFEDIFEEMTWIGIVGIQDPLRDGVPQAVAECKKAGVFVRMVTGDNVNTAKAIAAECGIYTPENGGIVMEGPTFRNLSPEEMDQKIPRLQVLARSSPEDKRILVRRLKELGHTVAVTGDGTNDGPALKMADVGFAMGIAGTEVAKEASSIILMDDNFSSIVKALMWGRAVNDAVKKFLQFQLTVNITAVLLTFITAVSSDDETSVLSAVQLLWVNLIMDTFAALALATDPPAPSILNRKPDPKSAPLITVNMWKMIIGQSIYQLAVSLVLHFAGKNILGYDDSKDKKDELKALIFNAFVWMQIFNQYNNRRLDNKFNIFEGVTRNWFFIGINLVMIGGQVMIIFVGGAAFSVTKLDGVQWAISIIIGAISLPIAVIIRLIPDQIIAKIMPRAMTGRQKPTPIIIANDSRYEWSPEFYAIRDELRFLKMIRGGRINQLRFRGKAAIQKMWPSSSKNSDVEANNNNADSQGPRSRSGSMFALALVAPSSMAFGVGRSPIEKPQPGDPDAPPFAQDISRASSPRLDEPTTPRGDESRPPVAPGIPEISPSSQPNTASPSDHPEK</sequence>
<keyword evidence="3" id="KW-0926">Vacuole</keyword>
<comment type="function">
    <text evidence="18">Catalyzes the hydrolysis of ATP coupled with the transport of calcium.</text>
</comment>
<dbReference type="InterPro" id="IPR004014">
    <property type="entry name" value="ATPase_P-typ_cation-transptr_N"/>
</dbReference>
<evidence type="ECO:0000256" key="12">
    <source>
        <dbReference type="ARBA" id="ARBA00022989"/>
    </source>
</evidence>
<dbReference type="Gene3D" id="3.40.50.1000">
    <property type="entry name" value="HAD superfamily/HAD-like"/>
    <property type="match status" value="1"/>
</dbReference>
<evidence type="ECO:0000256" key="7">
    <source>
        <dbReference type="ARBA" id="ARBA00022741"/>
    </source>
</evidence>
<keyword evidence="2 18" id="KW-0813">Transport</keyword>
<feature type="transmembrane region" description="Helical" evidence="18">
    <location>
        <begin position="905"/>
        <end position="927"/>
    </location>
</feature>
<comment type="caution">
    <text evidence="18">Lacks conserved residue(s) required for the propagation of feature annotation.</text>
</comment>
<keyword evidence="14 18" id="KW-0472">Membrane</keyword>
<feature type="transmembrane region" description="Helical" evidence="18">
    <location>
        <begin position="456"/>
        <end position="483"/>
    </location>
</feature>
<dbReference type="Proteomes" id="UP000298138">
    <property type="component" value="Unassembled WGS sequence"/>
</dbReference>
<dbReference type="NCBIfam" id="TIGR01517">
    <property type="entry name" value="ATPase-IIB_Ca"/>
    <property type="match status" value="1"/>
</dbReference>
<dbReference type="STRING" id="341454.A0A4S2MJ57"/>
<feature type="compositionally biased region" description="Basic and acidic residues" evidence="19">
    <location>
        <begin position="1249"/>
        <end position="1262"/>
    </location>
</feature>
<dbReference type="PANTHER" id="PTHR24093:SF369">
    <property type="entry name" value="CALCIUM-TRANSPORTING ATPASE"/>
    <property type="match status" value="1"/>
</dbReference>
<dbReference type="InterPro" id="IPR006068">
    <property type="entry name" value="ATPase_P-typ_cation-transptr_C"/>
</dbReference>
<dbReference type="InterPro" id="IPR023298">
    <property type="entry name" value="ATPase_P-typ_TM_dom_sf"/>
</dbReference>
<keyword evidence="10" id="KW-0460">Magnesium</keyword>
<organism evidence="21 22">
    <name type="scientific">Ascodesmis nigricans</name>
    <dbReference type="NCBI Taxonomy" id="341454"/>
    <lineage>
        <taxon>Eukaryota</taxon>
        <taxon>Fungi</taxon>
        <taxon>Dikarya</taxon>
        <taxon>Ascomycota</taxon>
        <taxon>Pezizomycotina</taxon>
        <taxon>Pezizomycetes</taxon>
        <taxon>Pezizales</taxon>
        <taxon>Ascodesmidaceae</taxon>
        <taxon>Ascodesmis</taxon>
    </lineage>
</organism>
<dbReference type="Pfam" id="PF00122">
    <property type="entry name" value="E1-E2_ATPase"/>
    <property type="match status" value="1"/>
</dbReference>
<feature type="domain" description="Cation-transporting P-type ATPase N-terminal" evidence="20">
    <location>
        <begin position="107"/>
        <end position="226"/>
    </location>
</feature>
<evidence type="ECO:0000256" key="4">
    <source>
        <dbReference type="ARBA" id="ARBA00022568"/>
    </source>
</evidence>
<dbReference type="NCBIfam" id="TIGR01494">
    <property type="entry name" value="ATPase_P-type"/>
    <property type="match status" value="2"/>
</dbReference>
<dbReference type="PROSITE" id="PS00154">
    <property type="entry name" value="ATPASE_E1_E2"/>
    <property type="match status" value="1"/>
</dbReference>
<evidence type="ECO:0000256" key="11">
    <source>
        <dbReference type="ARBA" id="ARBA00022967"/>
    </source>
</evidence>
<dbReference type="GO" id="GO:0006874">
    <property type="term" value="P:intracellular calcium ion homeostasis"/>
    <property type="evidence" value="ECO:0007669"/>
    <property type="project" value="UniProtKB-ARBA"/>
</dbReference>
<evidence type="ECO:0000256" key="18">
    <source>
        <dbReference type="RuleBase" id="RU361146"/>
    </source>
</evidence>
<evidence type="ECO:0000256" key="6">
    <source>
        <dbReference type="ARBA" id="ARBA00022723"/>
    </source>
</evidence>
<dbReference type="Gene3D" id="2.70.150.10">
    <property type="entry name" value="Calcium-transporting ATPase, cytoplasmic transduction domain A"/>
    <property type="match status" value="1"/>
</dbReference>
<dbReference type="Gene3D" id="1.20.1110.10">
    <property type="entry name" value="Calcium-transporting ATPase, transmembrane domain"/>
    <property type="match status" value="1"/>
</dbReference>
<dbReference type="SMART" id="SM00831">
    <property type="entry name" value="Cation_ATPase_N"/>
    <property type="match status" value="1"/>
</dbReference>
<dbReference type="FunFam" id="2.70.150.10:FF:000028">
    <property type="entry name" value="Calcium-transporting ATPase"/>
    <property type="match status" value="1"/>
</dbReference>
<evidence type="ECO:0000256" key="10">
    <source>
        <dbReference type="ARBA" id="ARBA00022842"/>
    </source>
</evidence>
<feature type="region of interest" description="Disordered" evidence="19">
    <location>
        <begin position="1"/>
        <end position="78"/>
    </location>
</feature>
<dbReference type="Pfam" id="PF13246">
    <property type="entry name" value="Cation_ATPase"/>
    <property type="match status" value="1"/>
</dbReference>